<evidence type="ECO:0000256" key="2">
    <source>
        <dbReference type="PROSITE-ProRule" id="PRU01015"/>
    </source>
</evidence>
<dbReference type="CDD" id="cd02440">
    <property type="entry name" value="AdoMet_MTases"/>
    <property type="match status" value="2"/>
</dbReference>
<evidence type="ECO:0000256" key="1">
    <source>
        <dbReference type="ARBA" id="ARBA00022691"/>
    </source>
</evidence>
<gene>
    <name evidence="4" type="primary">g6538</name>
    <name evidence="4" type="ORF">VP750_LOCUS5594</name>
</gene>
<organism evidence="4 5">
    <name type="scientific">Coccomyxa viridis</name>
    <dbReference type="NCBI Taxonomy" id="1274662"/>
    <lineage>
        <taxon>Eukaryota</taxon>
        <taxon>Viridiplantae</taxon>
        <taxon>Chlorophyta</taxon>
        <taxon>core chlorophytes</taxon>
        <taxon>Trebouxiophyceae</taxon>
        <taxon>Trebouxiophyceae incertae sedis</taxon>
        <taxon>Coccomyxaceae</taxon>
        <taxon>Coccomyxa</taxon>
    </lineage>
</organism>
<dbReference type="Gene3D" id="2.70.160.11">
    <property type="entry name" value="Hnrnp arginine n-methyltransferase1"/>
    <property type="match status" value="2"/>
</dbReference>
<keyword evidence="2" id="KW-0808">Transferase</keyword>
<sequence>MREKVKEAVLLGFQTDPDFIKRSLATLNSEAVAQCKTSDHVAAVVAFCKLFERAKRKNLIHPEMHVCHSNRAAAYLALGMWDEALKDAERARMLAQDALKRTHTAGPLYIKTYAQKGEALIGMGQYRAASLVLEDGCKMDPLHGQMRLHLETATQGIFRDLLEGKGMERRLLGAPTPVERITYHAHSAPLHKIKTDNMLPSQLLTPFQADTDHHVKDTYNYVTVQADIKMPGRHFAYLEDSPRREAFQRAINAAVQQMEAEDKDARVLNLGCGAGLHAMMALRAGACHVTAVDRWLYMALACKESLVANKFSEELYSVIYKRPSDLSLKADVPVCCNILICDMFDEGLLTSGIVPAMRHCLQSILTDDAIIIPASATVYIQAVEARTTEVCGVDMSAINRNRWTPAFAAGAPLAGGMYRSLTDPLEAWHFNMRCPPEESGRKSLDLSFTADGIFNAVLFWYTLELTPNITISSAPALSTGSSVEAPRGMQPALQYMAGELRVERGEVLPLLATHNTVRMRFDVEEAEYLNFSSSDATFPTQHFSMLADTARNEAFQKAIEKAVDKVKEEDGEVHALDLGCGAGLFAMLAAKAGATSVVACDMHEPLCVATRKVAAMNKLSDRVSVVQKDIALLERGKEVRYLGINLAIGDIFDAGLLGNNWLYLLDMAKRNVLQASATVIPAAATLYCMGIEARTGKVAGFDFSAFNKYRWDKNYSACYLDGMPHKRLTRPVRVFEWFFDGVRKGHGRENILRLEMIDSGHLNAIAFWFDLHLDDEISITSAPACIGVGGQVLAGVDGASAKDASMQKNPVKARGKSTLQNLGRPQEAAMHPPCSYTATDGRPCSFIPARGFEGARAGYTFGIGEFGLGYYTDITKRAIQCHDDVPVGASQGQYAASEQELPPTAEASRQPQAEDAAPGPVGEGDTQWPRHYWGQALQYLEKSTDVTKGQKVILLVKRDGGQIQFRLRAGVGDWVDRAPWRIEWGGGSSIENPHYQRVHYCQLLVSDFLMRVKSRRFPTIEKDMKMVLAHCGSLYLDPASLMQVYHEMVVMERVHQNQIYSPGIMLEGLTRPPLRLH</sequence>
<dbReference type="SMART" id="SM00028">
    <property type="entry name" value="TPR"/>
    <property type="match status" value="2"/>
</dbReference>
<evidence type="ECO:0000256" key="3">
    <source>
        <dbReference type="SAM" id="MobiDB-lite"/>
    </source>
</evidence>
<feature type="region of interest" description="Disordered" evidence="3">
    <location>
        <begin position="890"/>
        <end position="927"/>
    </location>
</feature>
<dbReference type="PANTHER" id="PTHR11006:SF4">
    <property type="entry name" value="PROTEIN ARGININE N-METHYLTRANSFERASE 7"/>
    <property type="match status" value="1"/>
</dbReference>
<keyword evidence="5" id="KW-1185">Reference proteome</keyword>
<dbReference type="Gene3D" id="1.25.40.10">
    <property type="entry name" value="Tetratricopeptide repeat domain"/>
    <property type="match status" value="1"/>
</dbReference>
<name>A0ABP1FZK3_9CHLO</name>
<keyword evidence="2" id="KW-0489">Methyltransferase</keyword>
<evidence type="ECO:0000313" key="5">
    <source>
        <dbReference type="Proteomes" id="UP001497392"/>
    </source>
</evidence>
<reference evidence="4 5" key="1">
    <citation type="submission" date="2024-06" db="EMBL/GenBank/DDBJ databases">
        <authorList>
            <person name="Kraege A."/>
            <person name="Thomma B."/>
        </authorList>
    </citation>
    <scope>NUCLEOTIDE SEQUENCE [LARGE SCALE GENOMIC DNA]</scope>
</reference>
<dbReference type="InterPro" id="IPR011990">
    <property type="entry name" value="TPR-like_helical_dom_sf"/>
</dbReference>
<dbReference type="InterPro" id="IPR019734">
    <property type="entry name" value="TPR_rpt"/>
</dbReference>
<dbReference type="PROSITE" id="PS51678">
    <property type="entry name" value="SAM_MT_PRMT"/>
    <property type="match status" value="1"/>
</dbReference>
<comment type="caution">
    <text evidence="4">The sequence shown here is derived from an EMBL/GenBank/DDBJ whole genome shotgun (WGS) entry which is preliminary data.</text>
</comment>
<dbReference type="Pfam" id="PF06325">
    <property type="entry name" value="PrmA"/>
    <property type="match status" value="2"/>
</dbReference>
<dbReference type="InterPro" id="IPR029063">
    <property type="entry name" value="SAM-dependent_MTases_sf"/>
</dbReference>
<dbReference type="Proteomes" id="UP001497392">
    <property type="component" value="Unassembled WGS sequence"/>
</dbReference>
<keyword evidence="1 2" id="KW-0949">S-adenosyl-L-methionine</keyword>
<dbReference type="PANTHER" id="PTHR11006">
    <property type="entry name" value="PROTEIN ARGININE N-METHYLTRANSFERASE"/>
    <property type="match status" value="1"/>
</dbReference>
<evidence type="ECO:0000313" key="4">
    <source>
        <dbReference type="EMBL" id="CAL5223935.1"/>
    </source>
</evidence>
<dbReference type="SUPFAM" id="SSF53335">
    <property type="entry name" value="S-adenosyl-L-methionine-dependent methyltransferases"/>
    <property type="match status" value="2"/>
</dbReference>
<dbReference type="InterPro" id="IPR025799">
    <property type="entry name" value="Arg_MeTrfase"/>
</dbReference>
<dbReference type="SUPFAM" id="SSF48452">
    <property type="entry name" value="TPR-like"/>
    <property type="match status" value="1"/>
</dbReference>
<protein>
    <submittedName>
        <fullName evidence="4">G6538 protein</fullName>
    </submittedName>
</protein>
<proteinExistence type="predicted"/>
<dbReference type="Gene3D" id="3.40.50.150">
    <property type="entry name" value="Vaccinia Virus protein VP39"/>
    <property type="match status" value="2"/>
</dbReference>
<accession>A0ABP1FZK3</accession>
<dbReference type="EMBL" id="CAXHTA020000009">
    <property type="protein sequence ID" value="CAL5223935.1"/>
    <property type="molecule type" value="Genomic_DNA"/>
</dbReference>